<comment type="similarity">
    <text evidence="2 6">Belongs to the GDT1 family.</text>
</comment>
<dbReference type="KEGG" id="pzu:PHZ_c1810"/>
<dbReference type="EMBL" id="CP000747">
    <property type="protein sequence ID" value="ACG78221.1"/>
    <property type="molecule type" value="Genomic_DNA"/>
</dbReference>
<comment type="subcellular location">
    <subcellularLocation>
        <location evidence="1 6">Membrane</location>
        <topology evidence="1 6">Multi-pass membrane protein</topology>
    </subcellularLocation>
</comment>
<evidence type="ECO:0000313" key="7">
    <source>
        <dbReference type="EMBL" id="ACG78221.1"/>
    </source>
</evidence>
<evidence type="ECO:0000256" key="6">
    <source>
        <dbReference type="RuleBase" id="RU365102"/>
    </source>
</evidence>
<evidence type="ECO:0000256" key="1">
    <source>
        <dbReference type="ARBA" id="ARBA00004141"/>
    </source>
</evidence>
<feature type="transmembrane region" description="Helical" evidence="6">
    <location>
        <begin position="66"/>
        <end position="85"/>
    </location>
</feature>
<evidence type="ECO:0000256" key="3">
    <source>
        <dbReference type="ARBA" id="ARBA00022692"/>
    </source>
</evidence>
<evidence type="ECO:0000256" key="4">
    <source>
        <dbReference type="ARBA" id="ARBA00022989"/>
    </source>
</evidence>
<dbReference type="GO" id="GO:0046873">
    <property type="term" value="F:metal ion transmembrane transporter activity"/>
    <property type="evidence" value="ECO:0007669"/>
    <property type="project" value="InterPro"/>
</dbReference>
<feature type="transmembrane region" description="Helical" evidence="6">
    <location>
        <begin position="165"/>
        <end position="187"/>
    </location>
</feature>
<evidence type="ECO:0000256" key="5">
    <source>
        <dbReference type="ARBA" id="ARBA00023136"/>
    </source>
</evidence>
<keyword evidence="5 6" id="KW-0472">Membrane</keyword>
<organism evidence="7 8">
    <name type="scientific">Phenylobacterium zucineum (strain HLK1)</name>
    <dbReference type="NCBI Taxonomy" id="450851"/>
    <lineage>
        <taxon>Bacteria</taxon>
        <taxon>Pseudomonadati</taxon>
        <taxon>Pseudomonadota</taxon>
        <taxon>Alphaproteobacteria</taxon>
        <taxon>Caulobacterales</taxon>
        <taxon>Caulobacteraceae</taxon>
        <taxon>Phenylobacterium</taxon>
    </lineage>
</organism>
<dbReference type="eggNOG" id="COG2119">
    <property type="taxonomic scope" value="Bacteria"/>
</dbReference>
<reference evidence="7 8" key="1">
    <citation type="journal article" date="2008" name="BMC Genomics">
        <title>Complete genome of Phenylobacterium zucineum - a novel facultative intracellular bacterium isolated from human erythroleukemia cell line K562.</title>
        <authorList>
            <person name="Luo Y."/>
            <person name="Xu X."/>
            <person name="Ding Z."/>
            <person name="Liu Z."/>
            <person name="Zhang B."/>
            <person name="Yan Z."/>
            <person name="Sun J."/>
            <person name="Hu S."/>
            <person name="Hu X."/>
        </authorList>
    </citation>
    <scope>NUCLEOTIDE SEQUENCE [LARGE SCALE GENOMIC DNA]</scope>
    <source>
        <strain evidence="7 8">HLK1</strain>
    </source>
</reference>
<keyword evidence="8" id="KW-1185">Reference proteome</keyword>
<protein>
    <recommendedName>
        <fullName evidence="6">GDT1 family protein</fullName>
    </recommendedName>
</protein>
<dbReference type="RefSeq" id="WP_012522363.1">
    <property type="nucleotide sequence ID" value="NC_011144.1"/>
</dbReference>
<gene>
    <name evidence="7" type="ordered locus">PHZ_c1810</name>
</gene>
<evidence type="ECO:0000313" key="8">
    <source>
        <dbReference type="Proteomes" id="UP000001868"/>
    </source>
</evidence>
<evidence type="ECO:0000256" key="2">
    <source>
        <dbReference type="ARBA" id="ARBA00009190"/>
    </source>
</evidence>
<feature type="transmembrane region" description="Helical" evidence="6">
    <location>
        <begin position="92"/>
        <end position="112"/>
    </location>
</feature>
<name>B4RCN4_PHEZH</name>
<dbReference type="AlphaFoldDB" id="B4RCN4"/>
<accession>B4RCN4</accession>
<sequence>MEQFLISTGVVAVAEIGDKTQLLAIVLAAKFRRPWPIVLGILAATLLNHAAAATLGFAVARFLSGPLFQILVGAGFVAMALWALIPDKEDEDAAAATHGGVFLTTLVAFFLVEIGDKTQIATTLLAARFQEVVLVTAGTTLGMMLANVPAVFLGEAATRVVPLKYVRVGAAVLFGLIGVWVLLAALFGTR</sequence>
<dbReference type="InterPro" id="IPR001727">
    <property type="entry name" value="GDT1-like"/>
</dbReference>
<keyword evidence="4 6" id="KW-1133">Transmembrane helix</keyword>
<proteinExistence type="inferred from homology"/>
<dbReference type="OrthoDB" id="9801356at2"/>
<dbReference type="GO" id="GO:0016020">
    <property type="term" value="C:membrane"/>
    <property type="evidence" value="ECO:0007669"/>
    <property type="project" value="UniProtKB-SubCell"/>
</dbReference>
<dbReference type="PANTHER" id="PTHR12608">
    <property type="entry name" value="TRANSMEMBRANE PROTEIN HTP-1 RELATED"/>
    <property type="match status" value="1"/>
</dbReference>
<dbReference type="PANTHER" id="PTHR12608:SF1">
    <property type="entry name" value="TRANSMEMBRANE PROTEIN 165"/>
    <property type="match status" value="1"/>
</dbReference>
<feature type="transmembrane region" description="Helical" evidence="6">
    <location>
        <begin position="132"/>
        <end position="153"/>
    </location>
</feature>
<dbReference type="Pfam" id="PF01169">
    <property type="entry name" value="GDT1"/>
    <property type="match status" value="2"/>
</dbReference>
<keyword evidence="3 6" id="KW-0812">Transmembrane</keyword>
<dbReference type="Proteomes" id="UP000001868">
    <property type="component" value="Chromosome"/>
</dbReference>
<dbReference type="STRING" id="450851.PHZ_c1810"/>
<dbReference type="HOGENOM" id="CLU_040186_2_1_5"/>
<feature type="transmembrane region" description="Helical" evidence="6">
    <location>
        <begin position="37"/>
        <end position="60"/>
    </location>
</feature>